<keyword evidence="1" id="KW-1133">Transmembrane helix</keyword>
<evidence type="ECO:0000256" key="1">
    <source>
        <dbReference type="SAM" id="Phobius"/>
    </source>
</evidence>
<evidence type="ECO:0008006" key="6">
    <source>
        <dbReference type="Google" id="ProtNLM"/>
    </source>
</evidence>
<dbReference type="PIRSF" id="PIRSF018266">
    <property type="entry name" value="FecR"/>
    <property type="match status" value="1"/>
</dbReference>
<organism evidence="4 5">
    <name type="scientific">Dyadobacter beijingensis</name>
    <dbReference type="NCBI Taxonomy" id="365489"/>
    <lineage>
        <taxon>Bacteria</taxon>
        <taxon>Pseudomonadati</taxon>
        <taxon>Bacteroidota</taxon>
        <taxon>Cytophagia</taxon>
        <taxon>Cytophagales</taxon>
        <taxon>Spirosomataceae</taxon>
        <taxon>Dyadobacter</taxon>
    </lineage>
</organism>
<protein>
    <recommendedName>
        <fullName evidence="6">FecR family protein</fullName>
    </recommendedName>
</protein>
<dbReference type="Gene3D" id="2.60.120.1440">
    <property type="match status" value="1"/>
</dbReference>
<dbReference type="PANTHER" id="PTHR30273">
    <property type="entry name" value="PERIPLASMIC SIGNAL SENSOR AND SIGMA FACTOR ACTIVATOR FECR-RELATED"/>
    <property type="match status" value="1"/>
</dbReference>
<dbReference type="EMBL" id="BMLI01000001">
    <property type="protein sequence ID" value="GGM90351.1"/>
    <property type="molecule type" value="Genomic_DNA"/>
</dbReference>
<accession>A0ABQ2HSJ3</accession>
<dbReference type="Pfam" id="PF04773">
    <property type="entry name" value="FecR"/>
    <property type="match status" value="1"/>
</dbReference>
<feature type="domain" description="FecR protein" evidence="2">
    <location>
        <begin position="136"/>
        <end position="220"/>
    </location>
</feature>
<feature type="transmembrane region" description="Helical" evidence="1">
    <location>
        <begin position="92"/>
        <end position="113"/>
    </location>
</feature>
<keyword evidence="1" id="KW-0472">Membrane</keyword>
<feature type="domain" description="Protein FecR C-terminal" evidence="3">
    <location>
        <begin position="275"/>
        <end position="342"/>
    </location>
</feature>
<evidence type="ECO:0000313" key="4">
    <source>
        <dbReference type="EMBL" id="GGM90351.1"/>
    </source>
</evidence>
<comment type="caution">
    <text evidence="4">The sequence shown here is derived from an EMBL/GenBank/DDBJ whole genome shotgun (WGS) entry which is preliminary data.</text>
</comment>
<dbReference type="InterPro" id="IPR012373">
    <property type="entry name" value="Ferrdict_sens_TM"/>
</dbReference>
<proteinExistence type="predicted"/>
<dbReference type="InterPro" id="IPR006860">
    <property type="entry name" value="FecR"/>
</dbReference>
<reference evidence="5" key="1">
    <citation type="journal article" date="2019" name="Int. J. Syst. Evol. Microbiol.">
        <title>The Global Catalogue of Microorganisms (GCM) 10K type strain sequencing project: providing services to taxonomists for standard genome sequencing and annotation.</title>
        <authorList>
            <consortium name="The Broad Institute Genomics Platform"/>
            <consortium name="The Broad Institute Genome Sequencing Center for Infectious Disease"/>
            <person name="Wu L."/>
            <person name="Ma J."/>
        </authorList>
    </citation>
    <scope>NUCLEOTIDE SEQUENCE [LARGE SCALE GENOMIC DNA]</scope>
    <source>
        <strain evidence="5">CGMCC 1.6375</strain>
    </source>
</reference>
<dbReference type="InterPro" id="IPR032508">
    <property type="entry name" value="FecR_C"/>
</dbReference>
<gene>
    <name evidence="4" type="ORF">GCM10010967_24160</name>
</gene>
<dbReference type="Pfam" id="PF16344">
    <property type="entry name" value="FecR_C"/>
    <property type="match status" value="1"/>
</dbReference>
<dbReference type="Gene3D" id="3.55.50.30">
    <property type="match status" value="1"/>
</dbReference>
<evidence type="ECO:0000313" key="5">
    <source>
        <dbReference type="Proteomes" id="UP000632339"/>
    </source>
</evidence>
<evidence type="ECO:0000259" key="3">
    <source>
        <dbReference type="Pfam" id="PF16344"/>
    </source>
</evidence>
<evidence type="ECO:0000259" key="2">
    <source>
        <dbReference type="Pfam" id="PF04773"/>
    </source>
</evidence>
<keyword evidence="5" id="KW-1185">Reference proteome</keyword>
<dbReference type="RefSeq" id="WP_019943637.1">
    <property type="nucleotide sequence ID" value="NZ_BMLI01000001.1"/>
</dbReference>
<dbReference type="Proteomes" id="UP000632339">
    <property type="component" value="Unassembled WGS sequence"/>
</dbReference>
<keyword evidence="1" id="KW-0812">Transmembrane</keyword>
<name>A0ABQ2HSJ3_9BACT</name>
<dbReference type="PANTHER" id="PTHR30273:SF2">
    <property type="entry name" value="PROTEIN FECR"/>
    <property type="match status" value="1"/>
</dbReference>
<sequence length="348" mass="38325">MKNYKEFLVEDFVQDAYFRAWAAGKLGADDRFWENWQELNPQQQIMIQHAKMMVRGLTFDEQPVGHAEIDAGLARIFENTTRRKPVPLYRGYWVRAAAMLLLVSGLAWLGVILTRRTQNAGQVIISSGPASQTSKIIRLADGSVVRLKGTGKLIVDKAFGAKNRTVFLTGEAFFEIMKNPQKPFLVVTGNLVTRVLGTSFLVKDNPGDSAVSVSVRTGKVTVFRNEGGNYDAIRGDHVLLTPNQKVVLVGPSGKLEKTLVEEPVMLAAGAAAEVFEYSEAPIPLVFDRLEQAYGVKISFDRDLLAGCTLNATLGDESLFEKLDLICETIHASYQVIDGQITVLSKGCK</sequence>